<dbReference type="SUPFAM" id="SSF54001">
    <property type="entry name" value="Cysteine proteinases"/>
    <property type="match status" value="1"/>
</dbReference>
<dbReference type="PROSITE" id="PS50235">
    <property type="entry name" value="USP_3"/>
    <property type="match status" value="1"/>
</dbReference>
<feature type="domain" description="USP" evidence="2">
    <location>
        <begin position="55"/>
        <end position="624"/>
    </location>
</feature>
<gene>
    <name evidence="3" type="ORF">TRSC58_03094</name>
</gene>
<dbReference type="PROSITE" id="PS00973">
    <property type="entry name" value="USP_2"/>
    <property type="match status" value="1"/>
</dbReference>
<dbReference type="Gene3D" id="3.90.70.10">
    <property type="entry name" value="Cysteine proteinases"/>
    <property type="match status" value="1"/>
</dbReference>
<dbReference type="GO" id="GO:0016579">
    <property type="term" value="P:protein deubiquitination"/>
    <property type="evidence" value="ECO:0007669"/>
    <property type="project" value="InterPro"/>
</dbReference>
<dbReference type="Pfam" id="PF00443">
    <property type="entry name" value="UCH"/>
    <property type="match status" value="1"/>
</dbReference>
<organism evidence="3 4">
    <name type="scientific">Trypanosoma rangeli SC58</name>
    <dbReference type="NCBI Taxonomy" id="429131"/>
    <lineage>
        <taxon>Eukaryota</taxon>
        <taxon>Discoba</taxon>
        <taxon>Euglenozoa</taxon>
        <taxon>Kinetoplastea</taxon>
        <taxon>Metakinetoplastina</taxon>
        <taxon>Trypanosomatida</taxon>
        <taxon>Trypanosomatidae</taxon>
        <taxon>Trypanosoma</taxon>
        <taxon>Herpetosoma</taxon>
    </lineage>
</organism>
<dbReference type="InterPro" id="IPR038765">
    <property type="entry name" value="Papain-like_cys_pep_sf"/>
</dbReference>
<dbReference type="VEuPathDB" id="TriTrypDB:TRSC58_03094"/>
<name>A0A061J2R2_TRYRA</name>
<dbReference type="Proteomes" id="UP000031737">
    <property type="component" value="Unassembled WGS sequence"/>
</dbReference>
<keyword evidence="4" id="KW-1185">Reference proteome</keyword>
<dbReference type="InterPro" id="IPR050185">
    <property type="entry name" value="Ub_carboxyl-term_hydrolase"/>
</dbReference>
<feature type="compositionally biased region" description="Basic and acidic residues" evidence="1">
    <location>
        <begin position="361"/>
        <end position="373"/>
    </location>
</feature>
<dbReference type="GO" id="GO:0004843">
    <property type="term" value="F:cysteine-type deubiquitinase activity"/>
    <property type="evidence" value="ECO:0007669"/>
    <property type="project" value="InterPro"/>
</dbReference>
<evidence type="ECO:0000259" key="2">
    <source>
        <dbReference type="PROSITE" id="PS50235"/>
    </source>
</evidence>
<dbReference type="EMBL" id="AUPL01003094">
    <property type="protein sequence ID" value="ESL09189.1"/>
    <property type="molecule type" value="Genomic_DNA"/>
</dbReference>
<reference evidence="3 4" key="1">
    <citation type="submission" date="2013-07" db="EMBL/GenBank/DDBJ databases">
        <authorList>
            <person name="Stoco P.H."/>
            <person name="Wagner G."/>
            <person name="Gerber A."/>
            <person name="Zaha A."/>
            <person name="Thompson C."/>
            <person name="Bartholomeu D.C."/>
            <person name="Luckemeyer D.D."/>
            <person name="Bahia D."/>
            <person name="Loreto E."/>
            <person name="Prestes E.B."/>
            <person name="Lima F.M."/>
            <person name="Rodrigues-Luiz G."/>
            <person name="Vallejo G.A."/>
            <person name="Filho J.F."/>
            <person name="Monteiro K.M."/>
            <person name="Tyler K.M."/>
            <person name="de Almeida L.G."/>
            <person name="Ortiz M.F."/>
            <person name="Siervo M.A."/>
            <person name="de Moraes M.H."/>
            <person name="Cunha O.L."/>
            <person name="Mendonca-Neto R."/>
            <person name="Silva R."/>
            <person name="Teixeira S.M."/>
            <person name="Murta S.M."/>
            <person name="Sincero T.C."/>
            <person name="Mendes T.A."/>
            <person name="Urmenyi T.P."/>
            <person name="Silva V.G."/>
            <person name="da Rocha W.D."/>
            <person name="Andersson B."/>
            <person name="Romanha A.J."/>
            <person name="Steindel M."/>
            <person name="de Vasconcelos A.T."/>
            <person name="Grisard E.C."/>
        </authorList>
    </citation>
    <scope>NUCLEOTIDE SEQUENCE [LARGE SCALE GENOMIC DNA]</scope>
    <source>
        <strain evidence="3 4">SC58</strain>
    </source>
</reference>
<dbReference type="AlphaFoldDB" id="A0A061J2R2"/>
<evidence type="ECO:0000313" key="3">
    <source>
        <dbReference type="EMBL" id="ESL09189.1"/>
    </source>
</evidence>
<dbReference type="InterPro" id="IPR028889">
    <property type="entry name" value="USP"/>
</dbReference>
<dbReference type="InterPro" id="IPR001394">
    <property type="entry name" value="Peptidase_C19_UCH"/>
</dbReference>
<proteinExistence type="predicted"/>
<dbReference type="OrthoDB" id="73004at2759"/>
<dbReference type="InterPro" id="IPR018200">
    <property type="entry name" value="USP_CS"/>
</dbReference>
<dbReference type="PANTHER" id="PTHR21646">
    <property type="entry name" value="UBIQUITIN CARBOXYL-TERMINAL HYDROLASE"/>
    <property type="match status" value="1"/>
</dbReference>
<keyword evidence="3" id="KW-0378">Hydrolase</keyword>
<sequence>MSDIAPPTNGAKSVLDQLPEERKLEEEEVGEKMRSVSARSILASLPAVEAPFILCPLMNLGNTCYFNAGVQLLANCTPFVYGLRSSSLRHPTLGPRARKLCCTGGAASEALFQTFAQLLYDMEFERLRQGEALWPLKALDCLAAVHPAFEGRGQQDCPEMVNVIVSNLSEEGRQKVELEALLRSFEDDALALAVSDAVGRNNVPALLPPIGVDARSVTQENATGVLVSREARKLYSSTETEKRDGLLLPPSSFYGSMQSSTSLPVFPGAWWTYNTLRLMQTVNYDNEQLERKEKARKNEPYRNTFSPPKLHYNGVTDCFTGQLLSEVQCHTCGSTSRIVEEFSSLTIDVASYSQRRQYARRHPETQRVADDRPSVQQKSRGPFQWWNPFAWVGALTRYLFSFFRGFTHYVDYCVTLKECLDIHFDPVVLKGNNKYHCSSCNTLSEATKRESLLSLPEYLLLQMKRFEYGNCFNTKKTDPVLFPVSWEIGAAADTDVLRLDDYMYKGVSRSATPAEQLQRFLYTDVSTSATEAATKPGQAQHTISLNTEGTEVDAPGMLAPIHTYTLESVVNHHGSIMGGHYTTYAHKKTEEEFVWLSLNDEEIVRVGVNEVENSEEYLLLYKKQPLNPHPEAVLSLRQKAKSLLSIPPAEEELAPEGKATPAKSTTRETNADEVVYISRPWLQRMAFMEEPGPILNRLCYCTGGREDDASTLNLQEPDSDSRPCHSAGSFPVEWFYVPLRRDEYDAFYSMYGGNRPVQQGEYEALREAQHEVV</sequence>
<accession>A0A061J2R2</accession>
<comment type="caution">
    <text evidence="3">The sequence shown here is derived from an EMBL/GenBank/DDBJ whole genome shotgun (WGS) entry which is preliminary data.</text>
</comment>
<feature type="region of interest" description="Disordered" evidence="1">
    <location>
        <begin position="360"/>
        <end position="379"/>
    </location>
</feature>
<protein>
    <submittedName>
        <fullName evidence="3">Ubiqitin hydrolase</fullName>
    </submittedName>
</protein>
<feature type="region of interest" description="Disordered" evidence="1">
    <location>
        <begin position="647"/>
        <end position="667"/>
    </location>
</feature>
<dbReference type="PANTHER" id="PTHR21646:SF92">
    <property type="entry name" value="CARBOXYL-TERMINAL HYDROLASE, PUTATIVE-RELATED"/>
    <property type="match status" value="1"/>
</dbReference>
<evidence type="ECO:0000256" key="1">
    <source>
        <dbReference type="SAM" id="MobiDB-lite"/>
    </source>
</evidence>
<evidence type="ECO:0000313" key="4">
    <source>
        <dbReference type="Proteomes" id="UP000031737"/>
    </source>
</evidence>